<keyword evidence="1" id="KW-1133">Transmembrane helix</keyword>
<protein>
    <submittedName>
        <fullName evidence="2">Uncharacterized protein</fullName>
    </submittedName>
</protein>
<keyword evidence="1" id="KW-0472">Membrane</keyword>
<gene>
    <name evidence="2" type="ORF">H2509_18195</name>
</gene>
<accession>A0A839AJD6</accession>
<feature type="transmembrane region" description="Helical" evidence="1">
    <location>
        <begin position="66"/>
        <end position="84"/>
    </location>
</feature>
<name>A0A839AJD6_9HYPH</name>
<dbReference type="AlphaFoldDB" id="A0A839AJD6"/>
<keyword evidence="1" id="KW-0812">Transmembrane</keyword>
<organism evidence="2 3">
    <name type="scientific">Stappia albiluteola</name>
    <dbReference type="NCBI Taxonomy" id="2758565"/>
    <lineage>
        <taxon>Bacteria</taxon>
        <taxon>Pseudomonadati</taxon>
        <taxon>Pseudomonadota</taxon>
        <taxon>Alphaproteobacteria</taxon>
        <taxon>Hyphomicrobiales</taxon>
        <taxon>Stappiaceae</taxon>
        <taxon>Stappia</taxon>
    </lineage>
</organism>
<evidence type="ECO:0000313" key="2">
    <source>
        <dbReference type="EMBL" id="MBA5779064.1"/>
    </source>
</evidence>
<proteinExistence type="predicted"/>
<dbReference type="EMBL" id="JACFXV010000065">
    <property type="protein sequence ID" value="MBA5779064.1"/>
    <property type="molecule type" value="Genomic_DNA"/>
</dbReference>
<comment type="caution">
    <text evidence="2">The sequence shown here is derived from an EMBL/GenBank/DDBJ whole genome shotgun (WGS) entry which is preliminary data.</text>
</comment>
<evidence type="ECO:0000256" key="1">
    <source>
        <dbReference type="SAM" id="Phobius"/>
    </source>
</evidence>
<evidence type="ECO:0000313" key="3">
    <source>
        <dbReference type="Proteomes" id="UP000541109"/>
    </source>
</evidence>
<dbReference type="Proteomes" id="UP000541109">
    <property type="component" value="Unassembled WGS sequence"/>
</dbReference>
<keyword evidence="3" id="KW-1185">Reference proteome</keyword>
<sequence length="85" mass="9713">MSALGILALSVPALSLNSRKKAVNRIVLLIRGREERGDKSVLDSIAKELKTQREEDAGRWRRSDEICLFLGYILLFIPAWWRVFG</sequence>
<reference evidence="2 3" key="1">
    <citation type="submission" date="2020-07" db="EMBL/GenBank/DDBJ databases">
        <title>Stappia sp., F7233, whole genome shotgun sequencing project.</title>
        <authorList>
            <person name="Jiang S."/>
            <person name="Liu Z.W."/>
            <person name="Du Z.J."/>
        </authorList>
    </citation>
    <scope>NUCLEOTIDE SEQUENCE [LARGE SCALE GENOMIC DNA]</scope>
    <source>
        <strain evidence="2 3">F7233</strain>
    </source>
</reference>